<comment type="caution">
    <text evidence="1">The sequence shown here is derived from an EMBL/GenBank/DDBJ whole genome shotgun (WGS) entry which is preliminary data.</text>
</comment>
<evidence type="ECO:0000313" key="2">
    <source>
        <dbReference type="Proteomes" id="UP000789759"/>
    </source>
</evidence>
<dbReference type="EMBL" id="CAJVQA010000585">
    <property type="protein sequence ID" value="CAG8481876.1"/>
    <property type="molecule type" value="Genomic_DNA"/>
</dbReference>
<dbReference type="AlphaFoldDB" id="A0A9N8WFS1"/>
<dbReference type="OrthoDB" id="10631079at2759"/>
<keyword evidence="2" id="KW-1185">Reference proteome</keyword>
<evidence type="ECO:0000313" key="1">
    <source>
        <dbReference type="EMBL" id="CAG8481876.1"/>
    </source>
</evidence>
<gene>
    <name evidence="1" type="ORF">CPELLU_LOCUS1561</name>
</gene>
<name>A0A9N8WFS1_9GLOM</name>
<protein>
    <submittedName>
        <fullName evidence="1">8006_t:CDS:1</fullName>
    </submittedName>
</protein>
<proteinExistence type="predicted"/>
<dbReference type="Proteomes" id="UP000789759">
    <property type="component" value="Unassembled WGS sequence"/>
</dbReference>
<organism evidence="1 2">
    <name type="scientific">Cetraspora pellucida</name>
    <dbReference type="NCBI Taxonomy" id="1433469"/>
    <lineage>
        <taxon>Eukaryota</taxon>
        <taxon>Fungi</taxon>
        <taxon>Fungi incertae sedis</taxon>
        <taxon>Mucoromycota</taxon>
        <taxon>Glomeromycotina</taxon>
        <taxon>Glomeromycetes</taxon>
        <taxon>Diversisporales</taxon>
        <taxon>Gigasporaceae</taxon>
        <taxon>Cetraspora</taxon>
    </lineage>
</organism>
<accession>A0A9N8WFS1</accession>
<reference evidence="1" key="1">
    <citation type="submission" date="2021-06" db="EMBL/GenBank/DDBJ databases">
        <authorList>
            <person name="Kallberg Y."/>
            <person name="Tangrot J."/>
            <person name="Rosling A."/>
        </authorList>
    </citation>
    <scope>NUCLEOTIDE SEQUENCE</scope>
    <source>
        <strain evidence="1">FL966</strain>
    </source>
</reference>
<sequence length="192" mass="21970">MNVEEDVEMNIKRDVEVNVEEDVEVNVEVNAEMNVEVNVVINAEKDVEVNVVINVKKDVEVNVEKKAKKEIVQDLEEDSELDIEEDDEDENNKDKKTCECLLTVTSICKIKEKKTRMIKGLLKTTYYRKFDAFSILTNVAKGTHKITSFFKAANTSLMNEVLPITAYEGINQLHEYLVKNECLIAASEYNKC</sequence>